<dbReference type="AlphaFoldDB" id="A0A7I7WZC0"/>
<sequence length="169" mass="17961">MIGGPDITDPPPPPGWKQNPVIPTSQQQAQDTILGYLTKTLAALPAGTTLDATRFGGATSTAGCDDNDSSPTAPKNLDTVGDLTPPSGVDTASLVVQTGEIWKSWGWHVIERDGFYKPNRFGYAPDGYRLQIMASARPDQAPVLSGVSPCFPGDVPKERTPFPKVLRGE</sequence>
<name>A0A7I7WZC0_9MYCO</name>
<accession>A0A7I7WZC0</accession>
<dbReference type="Proteomes" id="UP000467260">
    <property type="component" value="Chromosome"/>
</dbReference>
<feature type="region of interest" description="Disordered" evidence="1">
    <location>
        <begin position="1"/>
        <end position="28"/>
    </location>
</feature>
<evidence type="ECO:0000256" key="1">
    <source>
        <dbReference type="SAM" id="MobiDB-lite"/>
    </source>
</evidence>
<reference evidence="2 3" key="1">
    <citation type="journal article" date="2019" name="Emerg. Microbes Infect.">
        <title>Comprehensive subspecies identification of 175 nontuberculous mycobacteria species based on 7547 genomic profiles.</title>
        <authorList>
            <person name="Matsumoto Y."/>
            <person name="Kinjo T."/>
            <person name="Motooka D."/>
            <person name="Nabeya D."/>
            <person name="Jung N."/>
            <person name="Uechi K."/>
            <person name="Horii T."/>
            <person name="Iida T."/>
            <person name="Fujita J."/>
            <person name="Nakamura S."/>
        </authorList>
    </citation>
    <scope>NUCLEOTIDE SEQUENCE [LARGE SCALE GENOMIC DNA]</scope>
    <source>
        <strain evidence="2 3">JCM 13571</strain>
    </source>
</reference>
<dbReference type="KEGG" id="mhib:MHIB_13370"/>
<evidence type="ECO:0000313" key="2">
    <source>
        <dbReference type="EMBL" id="BBZ22919.1"/>
    </source>
</evidence>
<dbReference type="RefSeq" id="WP_234809004.1">
    <property type="nucleotide sequence ID" value="NZ_AP022609.1"/>
</dbReference>
<keyword evidence="3" id="KW-1185">Reference proteome</keyword>
<feature type="region of interest" description="Disordered" evidence="1">
    <location>
        <begin position="60"/>
        <end position="84"/>
    </location>
</feature>
<organism evidence="2 3">
    <name type="scientific">Mycolicibacter hiberniae</name>
    <dbReference type="NCBI Taxonomy" id="29314"/>
    <lineage>
        <taxon>Bacteria</taxon>
        <taxon>Bacillati</taxon>
        <taxon>Actinomycetota</taxon>
        <taxon>Actinomycetes</taxon>
        <taxon>Mycobacteriales</taxon>
        <taxon>Mycobacteriaceae</taxon>
        <taxon>Mycolicibacter</taxon>
    </lineage>
</organism>
<evidence type="ECO:0000313" key="3">
    <source>
        <dbReference type="Proteomes" id="UP000467260"/>
    </source>
</evidence>
<gene>
    <name evidence="2" type="ORF">MHIB_13370</name>
</gene>
<proteinExistence type="predicted"/>
<protein>
    <submittedName>
        <fullName evidence="2">Uncharacterized protein</fullName>
    </submittedName>
</protein>
<dbReference type="EMBL" id="AP022609">
    <property type="protein sequence ID" value="BBZ22919.1"/>
    <property type="molecule type" value="Genomic_DNA"/>
</dbReference>